<dbReference type="Pfam" id="PF01402">
    <property type="entry name" value="RHH_1"/>
    <property type="match status" value="1"/>
</dbReference>
<protein>
    <submittedName>
        <fullName evidence="2">CopG DNA-binding domain protein</fullName>
    </submittedName>
</protein>
<dbReference type="GO" id="GO:0006355">
    <property type="term" value="P:regulation of DNA-templated transcription"/>
    <property type="evidence" value="ECO:0007669"/>
    <property type="project" value="InterPro"/>
</dbReference>
<dbReference type="RefSeq" id="WP_012735940.1">
    <property type="nucleotide sequence ID" value="NC_012726.1"/>
</dbReference>
<feature type="domain" description="Ribbon-helix-helix protein CopG" evidence="1">
    <location>
        <begin position="16"/>
        <end position="49"/>
    </location>
</feature>
<evidence type="ECO:0000259" key="1">
    <source>
        <dbReference type="Pfam" id="PF01402"/>
    </source>
</evidence>
<dbReference type="HOGENOM" id="CLU_3057305_0_0_2"/>
<dbReference type="AlphaFoldDB" id="C4KH85"/>
<organism evidence="2 3">
    <name type="scientific">Saccharolobus islandicus (strain M.16.4 / Kamchatka #3)</name>
    <name type="common">Sulfolobus islandicus</name>
    <dbReference type="NCBI Taxonomy" id="426118"/>
    <lineage>
        <taxon>Archaea</taxon>
        <taxon>Thermoproteota</taxon>
        <taxon>Thermoprotei</taxon>
        <taxon>Sulfolobales</taxon>
        <taxon>Sulfolobaceae</taxon>
        <taxon>Saccharolobus</taxon>
    </lineage>
</organism>
<dbReference type="KEGG" id="sid:M164_1343"/>
<keyword evidence="2" id="KW-0238">DNA-binding</keyword>
<dbReference type="InterPro" id="IPR010985">
    <property type="entry name" value="Ribbon_hlx_hlx"/>
</dbReference>
<dbReference type="GeneID" id="84063159"/>
<reference evidence="2 3" key="1">
    <citation type="journal article" date="2009" name="Proc. Natl. Acad. Sci. U.S.A.">
        <title>Biogeography of the Sulfolobus islandicus pan-genome.</title>
        <authorList>
            <person name="Reno M.L."/>
            <person name="Held N.L."/>
            <person name="Fields C.J."/>
            <person name="Burke P.V."/>
            <person name="Whitaker R.J."/>
        </authorList>
    </citation>
    <scope>NUCLEOTIDE SEQUENCE [LARGE SCALE GENOMIC DNA]</scope>
    <source>
        <strain evidence="3">M.16.4 / Kamchatka #3</strain>
    </source>
</reference>
<dbReference type="InterPro" id="IPR002145">
    <property type="entry name" value="CopG"/>
</dbReference>
<evidence type="ECO:0000313" key="3">
    <source>
        <dbReference type="Proteomes" id="UP000001479"/>
    </source>
</evidence>
<dbReference type="SUPFAM" id="SSF47598">
    <property type="entry name" value="Ribbon-helix-helix"/>
    <property type="match status" value="1"/>
</dbReference>
<name>C4KH85_SACI6</name>
<proteinExistence type="predicted"/>
<dbReference type="GO" id="GO:0003677">
    <property type="term" value="F:DNA binding"/>
    <property type="evidence" value="ECO:0007669"/>
    <property type="project" value="UniProtKB-KW"/>
</dbReference>
<accession>C4KH85</accession>
<dbReference type="EMBL" id="CP001402">
    <property type="protein sequence ID" value="ACR41949.1"/>
    <property type="molecule type" value="Genomic_DNA"/>
</dbReference>
<evidence type="ECO:0000313" key="2">
    <source>
        <dbReference type="EMBL" id="ACR41949.1"/>
    </source>
</evidence>
<gene>
    <name evidence="2" type="ordered locus">M164_1343</name>
</gene>
<dbReference type="Proteomes" id="UP000001479">
    <property type="component" value="Chromosome"/>
</dbReference>
<sequence length="53" mass="6282">MSVQYAKNRKELHIVLREDDIKILNEIADTLDVSASDVIKFAIREYYKKIKEK</sequence>